<organism evidence="2 3">
    <name type="scientific">Methylopila musalis</name>
    <dbReference type="NCBI Taxonomy" id="1134781"/>
    <lineage>
        <taxon>Bacteria</taxon>
        <taxon>Pseudomonadati</taxon>
        <taxon>Pseudomonadota</taxon>
        <taxon>Alphaproteobacteria</taxon>
        <taxon>Hyphomicrobiales</taxon>
        <taxon>Methylopilaceae</taxon>
        <taxon>Methylopila</taxon>
    </lineage>
</organism>
<gene>
    <name evidence="2" type="ORF">ACFQ4O_08595</name>
</gene>
<reference evidence="3" key="1">
    <citation type="journal article" date="2019" name="Int. J. Syst. Evol. Microbiol.">
        <title>The Global Catalogue of Microorganisms (GCM) 10K type strain sequencing project: providing services to taxonomists for standard genome sequencing and annotation.</title>
        <authorList>
            <consortium name="The Broad Institute Genomics Platform"/>
            <consortium name="The Broad Institute Genome Sequencing Center for Infectious Disease"/>
            <person name="Wu L."/>
            <person name="Ma J."/>
        </authorList>
    </citation>
    <scope>NUCLEOTIDE SEQUENCE [LARGE SCALE GENOMIC DNA]</scope>
    <source>
        <strain evidence="3">CCUG 61696</strain>
    </source>
</reference>
<dbReference type="InterPro" id="IPR006696">
    <property type="entry name" value="DUF423"/>
</dbReference>
<protein>
    <submittedName>
        <fullName evidence="2">DUF423 domain-containing protein</fullName>
    </submittedName>
</protein>
<evidence type="ECO:0000313" key="2">
    <source>
        <dbReference type="EMBL" id="MFD1332055.1"/>
    </source>
</evidence>
<keyword evidence="1" id="KW-0812">Transmembrane</keyword>
<dbReference type="RefSeq" id="WP_378775288.1">
    <property type="nucleotide sequence ID" value="NZ_JBHTMX010000058.1"/>
</dbReference>
<accession>A0ABW3Z7L9</accession>
<dbReference type="Pfam" id="PF04241">
    <property type="entry name" value="DUF423"/>
    <property type="match status" value="1"/>
</dbReference>
<evidence type="ECO:0000256" key="1">
    <source>
        <dbReference type="SAM" id="Phobius"/>
    </source>
</evidence>
<feature type="transmembrane region" description="Helical" evidence="1">
    <location>
        <begin position="72"/>
        <end position="94"/>
    </location>
</feature>
<feature type="transmembrane region" description="Helical" evidence="1">
    <location>
        <begin position="106"/>
        <end position="125"/>
    </location>
</feature>
<name>A0ABW3Z7L9_9HYPH</name>
<evidence type="ECO:0000313" key="3">
    <source>
        <dbReference type="Proteomes" id="UP001597171"/>
    </source>
</evidence>
<dbReference type="EMBL" id="JBHTMX010000058">
    <property type="protein sequence ID" value="MFD1332055.1"/>
    <property type="molecule type" value="Genomic_DNA"/>
</dbReference>
<keyword evidence="1" id="KW-1133">Transmembrane helix</keyword>
<sequence>MSLESPSRSALVLVAIAGLFGAAGTAVGAVAAHRIPDPALATAGTFLLIHAAALAGLAAAAQAFQAGWRLTAPAYIIALGVALFCGAIIARAGFDLRPVPMMAPAGGSLLIAGWVPAALDALLALRRRP</sequence>
<keyword evidence="3" id="KW-1185">Reference proteome</keyword>
<proteinExistence type="predicted"/>
<feature type="transmembrane region" description="Helical" evidence="1">
    <location>
        <begin position="38"/>
        <end position="60"/>
    </location>
</feature>
<keyword evidence="1" id="KW-0472">Membrane</keyword>
<comment type="caution">
    <text evidence="2">The sequence shown here is derived from an EMBL/GenBank/DDBJ whole genome shotgun (WGS) entry which is preliminary data.</text>
</comment>
<dbReference type="Proteomes" id="UP001597171">
    <property type="component" value="Unassembled WGS sequence"/>
</dbReference>